<dbReference type="Proteomes" id="UP000309885">
    <property type="component" value="Unassembled WGS sequence"/>
</dbReference>
<dbReference type="EMBL" id="VBWO01000017">
    <property type="protein sequence ID" value="TLF37119.1"/>
    <property type="molecule type" value="Genomic_DNA"/>
</dbReference>
<name>A0A5R8LIU7_LACZE</name>
<evidence type="ECO:0000313" key="2">
    <source>
        <dbReference type="Proteomes" id="UP000309885"/>
    </source>
</evidence>
<organism evidence="1 2">
    <name type="scientific">Lacticaseibacillus zeae</name>
    <name type="common">Lactobacillus zeae</name>
    <dbReference type="NCBI Taxonomy" id="57037"/>
    <lineage>
        <taxon>Bacteria</taxon>
        <taxon>Bacillati</taxon>
        <taxon>Bacillota</taxon>
        <taxon>Bacilli</taxon>
        <taxon>Lactobacillales</taxon>
        <taxon>Lactobacillaceae</taxon>
        <taxon>Lacticaseibacillus</taxon>
    </lineage>
</organism>
<proteinExistence type="predicted"/>
<gene>
    <name evidence="1" type="ORF">FEI15_13885</name>
</gene>
<evidence type="ECO:0000313" key="1">
    <source>
        <dbReference type="EMBL" id="TLF37119.1"/>
    </source>
</evidence>
<protein>
    <submittedName>
        <fullName evidence="1">Uncharacterized protein</fullName>
    </submittedName>
</protein>
<reference evidence="1 2" key="1">
    <citation type="submission" date="2019-05" db="EMBL/GenBank/DDBJ databases">
        <title>Genome-based reclassification of Lactobacillus casei as Lactobacillus casei subsp. casei. subsp.nov., description of Lactobacillus casei subsp. zeae subsp. nov., and emended description of Lactobacillus casei.</title>
        <authorList>
            <person name="Huang C.-H."/>
        </authorList>
    </citation>
    <scope>NUCLEOTIDE SEQUENCE [LARGE SCALE GENOMIC DNA]</scope>
    <source>
        <strain evidence="1 2">CRBIP24.44</strain>
    </source>
</reference>
<sequence length="62" mass="7094">MWIVTIQLGVTTAVEDSWISSTDRGFSFAIFCLAVYSVDPDRDRRRHINFSPRKKANSCKSL</sequence>
<dbReference type="AlphaFoldDB" id="A0A5R8LIU7"/>
<accession>A0A5R8LIU7</accession>
<comment type="caution">
    <text evidence="1">The sequence shown here is derived from an EMBL/GenBank/DDBJ whole genome shotgun (WGS) entry which is preliminary data.</text>
</comment>